<dbReference type="PANTHER" id="PTHR47947:SF62">
    <property type="entry name" value="CYTOCHROME P450, FAMILY 81, SUBFAMILY D, POLYPEPTIDE 5"/>
    <property type="match status" value="1"/>
</dbReference>
<evidence type="ECO:0000256" key="6">
    <source>
        <dbReference type="ARBA" id="ARBA00022989"/>
    </source>
</evidence>
<accession>A0A6J5V8P5</accession>
<comment type="subcellular location">
    <subcellularLocation>
        <location evidence="1">Membrane</location>
        <topology evidence="1">Single-pass membrane protein</topology>
    </subcellularLocation>
</comment>
<evidence type="ECO:0000256" key="8">
    <source>
        <dbReference type="ARBA" id="ARBA00023004"/>
    </source>
</evidence>
<keyword evidence="8" id="KW-0408">Iron</keyword>
<dbReference type="EMBL" id="CAEKDK010000006">
    <property type="protein sequence ID" value="CAB4284164.1"/>
    <property type="molecule type" value="Genomic_DNA"/>
</dbReference>
<evidence type="ECO:0000256" key="1">
    <source>
        <dbReference type="ARBA" id="ARBA00004167"/>
    </source>
</evidence>
<keyword evidence="5" id="KW-0479">Metal-binding</keyword>
<keyword evidence="10" id="KW-0472">Membrane</keyword>
<evidence type="ECO:0000256" key="3">
    <source>
        <dbReference type="ARBA" id="ARBA00022617"/>
    </source>
</evidence>
<evidence type="ECO:0000256" key="5">
    <source>
        <dbReference type="ARBA" id="ARBA00022723"/>
    </source>
</evidence>
<dbReference type="GO" id="GO:0016705">
    <property type="term" value="F:oxidoreductase activity, acting on paired donors, with incorporation or reduction of molecular oxygen"/>
    <property type="evidence" value="ECO:0007669"/>
    <property type="project" value="InterPro"/>
</dbReference>
<keyword evidence="9" id="KW-0503">Monooxygenase</keyword>
<sequence length="137" mass="15454">MADFLSLVPLPERGKHLGYNNTTVTTCPHGDHRCNLQCIGTIEIFPFARLNAFANVRKDQVKHLICKLSQNSIPGFAKVELKFMFSELTFNIIMTMVTGKRYYGNGDDVSVDKEEAGQFWQIMKEIFAHSIAVNPAD</sequence>
<reference evidence="11 12" key="1">
    <citation type="submission" date="2020-05" db="EMBL/GenBank/DDBJ databases">
        <authorList>
            <person name="Campoy J."/>
            <person name="Schneeberger K."/>
            <person name="Spophaly S."/>
        </authorList>
    </citation>
    <scope>NUCLEOTIDE SEQUENCE [LARGE SCALE GENOMIC DNA]</scope>
    <source>
        <strain evidence="11">PruArmRojPasFocal</strain>
    </source>
</reference>
<dbReference type="Gene3D" id="1.10.630.10">
    <property type="entry name" value="Cytochrome P450"/>
    <property type="match status" value="1"/>
</dbReference>
<protein>
    <submittedName>
        <fullName evidence="11">Uncharacterized protein</fullName>
    </submittedName>
</protein>
<evidence type="ECO:0000256" key="10">
    <source>
        <dbReference type="ARBA" id="ARBA00023136"/>
    </source>
</evidence>
<dbReference type="PANTHER" id="PTHR47947">
    <property type="entry name" value="CYTOCHROME P450 82C3-RELATED"/>
    <property type="match status" value="1"/>
</dbReference>
<gene>
    <name evidence="11" type="ORF">CURHAP_LOCUS39611</name>
</gene>
<evidence type="ECO:0000256" key="2">
    <source>
        <dbReference type="ARBA" id="ARBA00010617"/>
    </source>
</evidence>
<keyword evidence="4" id="KW-0812">Transmembrane</keyword>
<organism evidence="11 12">
    <name type="scientific">Prunus armeniaca</name>
    <name type="common">Apricot</name>
    <name type="synonym">Armeniaca vulgaris</name>
    <dbReference type="NCBI Taxonomy" id="36596"/>
    <lineage>
        <taxon>Eukaryota</taxon>
        <taxon>Viridiplantae</taxon>
        <taxon>Streptophyta</taxon>
        <taxon>Embryophyta</taxon>
        <taxon>Tracheophyta</taxon>
        <taxon>Spermatophyta</taxon>
        <taxon>Magnoliopsida</taxon>
        <taxon>eudicotyledons</taxon>
        <taxon>Gunneridae</taxon>
        <taxon>Pentapetalae</taxon>
        <taxon>rosids</taxon>
        <taxon>fabids</taxon>
        <taxon>Rosales</taxon>
        <taxon>Rosaceae</taxon>
        <taxon>Amygdaloideae</taxon>
        <taxon>Amygdaleae</taxon>
        <taxon>Prunus</taxon>
    </lineage>
</organism>
<name>A0A6J5V8P5_PRUAR</name>
<keyword evidence="3" id="KW-0349">Heme</keyword>
<dbReference type="GO" id="GO:0005506">
    <property type="term" value="F:iron ion binding"/>
    <property type="evidence" value="ECO:0007669"/>
    <property type="project" value="InterPro"/>
</dbReference>
<dbReference type="GO" id="GO:0016020">
    <property type="term" value="C:membrane"/>
    <property type="evidence" value="ECO:0007669"/>
    <property type="project" value="UniProtKB-SubCell"/>
</dbReference>
<evidence type="ECO:0000256" key="9">
    <source>
        <dbReference type="ARBA" id="ARBA00023033"/>
    </source>
</evidence>
<evidence type="ECO:0000256" key="7">
    <source>
        <dbReference type="ARBA" id="ARBA00023002"/>
    </source>
</evidence>
<proteinExistence type="inferred from homology"/>
<dbReference type="AlphaFoldDB" id="A0A6J5V8P5"/>
<evidence type="ECO:0000313" key="11">
    <source>
        <dbReference type="EMBL" id="CAB4284164.1"/>
    </source>
</evidence>
<keyword evidence="7" id="KW-0560">Oxidoreductase</keyword>
<comment type="similarity">
    <text evidence="2">Belongs to the cytochrome P450 family.</text>
</comment>
<dbReference type="GO" id="GO:0004497">
    <property type="term" value="F:monooxygenase activity"/>
    <property type="evidence" value="ECO:0007669"/>
    <property type="project" value="UniProtKB-KW"/>
</dbReference>
<dbReference type="InterPro" id="IPR036396">
    <property type="entry name" value="Cyt_P450_sf"/>
</dbReference>
<dbReference type="InterPro" id="IPR050651">
    <property type="entry name" value="Plant_Cytochrome_P450_Monoox"/>
</dbReference>
<evidence type="ECO:0000313" key="12">
    <source>
        <dbReference type="Proteomes" id="UP000507222"/>
    </source>
</evidence>
<dbReference type="GO" id="GO:0020037">
    <property type="term" value="F:heme binding"/>
    <property type="evidence" value="ECO:0007669"/>
    <property type="project" value="InterPro"/>
</dbReference>
<dbReference type="Proteomes" id="UP000507222">
    <property type="component" value="Unassembled WGS sequence"/>
</dbReference>
<evidence type="ECO:0000256" key="4">
    <source>
        <dbReference type="ARBA" id="ARBA00022692"/>
    </source>
</evidence>
<keyword evidence="6" id="KW-1133">Transmembrane helix</keyword>
<dbReference type="SUPFAM" id="SSF48264">
    <property type="entry name" value="Cytochrome P450"/>
    <property type="match status" value="1"/>
</dbReference>